<dbReference type="InterPro" id="IPR003018">
    <property type="entry name" value="GAF"/>
</dbReference>
<feature type="domain" description="PAS" evidence="17">
    <location>
        <begin position="170"/>
        <end position="213"/>
    </location>
</feature>
<evidence type="ECO:0000313" key="20">
    <source>
        <dbReference type="Proteomes" id="UP000253606"/>
    </source>
</evidence>
<dbReference type="Proteomes" id="UP000253606">
    <property type="component" value="Chromosome"/>
</dbReference>
<dbReference type="SMART" id="SM00448">
    <property type="entry name" value="REC"/>
    <property type="match status" value="2"/>
</dbReference>
<dbReference type="SUPFAM" id="SSF55781">
    <property type="entry name" value="GAF domain-like"/>
    <property type="match status" value="1"/>
</dbReference>
<dbReference type="CDD" id="cd00130">
    <property type="entry name" value="PAS"/>
    <property type="match status" value="2"/>
</dbReference>
<dbReference type="PROSITE" id="PS50110">
    <property type="entry name" value="RESPONSE_REGULATORY"/>
    <property type="match status" value="2"/>
</dbReference>
<evidence type="ECO:0000256" key="1">
    <source>
        <dbReference type="ARBA" id="ARBA00000085"/>
    </source>
</evidence>
<evidence type="ECO:0000256" key="6">
    <source>
        <dbReference type="ARBA" id="ARBA00022679"/>
    </source>
</evidence>
<comment type="subcellular location">
    <subcellularLocation>
        <location evidence="2">Cell membrane</location>
        <topology evidence="2">Multi-pass membrane protein</topology>
    </subcellularLocation>
</comment>
<dbReference type="Pfam" id="PF00512">
    <property type="entry name" value="HisKA"/>
    <property type="match status" value="1"/>
</dbReference>
<dbReference type="CDD" id="cd17546">
    <property type="entry name" value="REC_hyHK_CKI1_RcsC-like"/>
    <property type="match status" value="1"/>
</dbReference>
<feature type="domain" description="PAC" evidence="18">
    <location>
        <begin position="372"/>
        <end position="425"/>
    </location>
</feature>
<dbReference type="GO" id="GO:0005524">
    <property type="term" value="F:ATP binding"/>
    <property type="evidence" value="ECO:0007669"/>
    <property type="project" value="UniProtKB-KW"/>
</dbReference>
<dbReference type="InterPro" id="IPR036890">
    <property type="entry name" value="HATPase_C_sf"/>
</dbReference>
<dbReference type="GO" id="GO:0000155">
    <property type="term" value="F:phosphorelay sensor kinase activity"/>
    <property type="evidence" value="ECO:0007669"/>
    <property type="project" value="InterPro"/>
</dbReference>
<dbReference type="SMART" id="SM00388">
    <property type="entry name" value="HisKA"/>
    <property type="match status" value="1"/>
</dbReference>
<feature type="domain" description="PAS" evidence="17">
    <location>
        <begin position="426"/>
        <end position="497"/>
    </location>
</feature>
<dbReference type="InterPro" id="IPR036097">
    <property type="entry name" value="HisK_dim/P_sf"/>
</dbReference>
<accession>A0A2Z5FTG0</accession>
<dbReference type="InterPro" id="IPR001789">
    <property type="entry name" value="Sig_transdc_resp-reg_receiver"/>
</dbReference>
<feature type="domain" description="Histidine kinase" evidence="15">
    <location>
        <begin position="578"/>
        <end position="799"/>
    </location>
</feature>
<dbReference type="SMART" id="SM00065">
    <property type="entry name" value="GAF"/>
    <property type="match status" value="1"/>
</dbReference>
<dbReference type="Gene3D" id="1.10.287.130">
    <property type="match status" value="1"/>
</dbReference>
<dbReference type="Gene3D" id="3.40.50.2300">
    <property type="match status" value="2"/>
</dbReference>
<evidence type="ECO:0000259" key="15">
    <source>
        <dbReference type="PROSITE" id="PS50109"/>
    </source>
</evidence>
<dbReference type="InterPro" id="IPR001610">
    <property type="entry name" value="PAC"/>
</dbReference>
<keyword evidence="4" id="KW-1003">Cell membrane</keyword>
<dbReference type="InterPro" id="IPR000700">
    <property type="entry name" value="PAS-assoc_C"/>
</dbReference>
<evidence type="ECO:0000259" key="17">
    <source>
        <dbReference type="PROSITE" id="PS50112"/>
    </source>
</evidence>
<dbReference type="EC" id="2.7.13.3" evidence="3"/>
<evidence type="ECO:0000256" key="2">
    <source>
        <dbReference type="ARBA" id="ARBA00004651"/>
    </source>
</evidence>
<evidence type="ECO:0000313" key="19">
    <source>
        <dbReference type="EMBL" id="AXC10131.1"/>
    </source>
</evidence>
<evidence type="ECO:0000256" key="4">
    <source>
        <dbReference type="ARBA" id="ARBA00022475"/>
    </source>
</evidence>
<keyword evidence="8" id="KW-0547">Nucleotide-binding</keyword>
<dbReference type="SMART" id="SM00086">
    <property type="entry name" value="PAC"/>
    <property type="match status" value="3"/>
</dbReference>
<dbReference type="InterPro" id="IPR000014">
    <property type="entry name" value="PAS"/>
</dbReference>
<dbReference type="KEGG" id="abas:ACPOL_0770"/>
<evidence type="ECO:0000256" key="7">
    <source>
        <dbReference type="ARBA" id="ARBA00022692"/>
    </source>
</evidence>
<sequence>MLPPTPANEAERLEAVERYNILDTAEEESFDRITRLAASLFCAPIALISIVAGDRVWFKSRVGGSADETPREESFSAWAILSQEVLIVEDAKADPRFRDSDVLTKSGEFCFYAGAPLIAPDGLIIGVLAIIDHVPRFTFSSAEAKHLQDLAGLIIDQLELRRKTMQLRSSEADYRDLFENCPIGIYRTSPAGEVLMANPAILKILDYSSMDALKSVNLELDGLVEGRDRWRGDLESQLNITTYENVWYAQNGRAVQICETTRVVRREDGAVAYYEGWAEDISLRKAAEAERERERSFNRKLIEAVPDLIYIFDLKSERSVFANRSYMKVTGQDPDYVRQLNDPVEEIVHPEDLVSLRDHRHRFESARDSEFLELEFRVRDLDGSYRLLSCRETIFSRDQHGAAKELLGIIRDVSKNRAMEERLRRDEDRWQLVLAANNDGLWDWDAHTGDTFHSPRWREILGYGEDDTGEIPSWEHLLHPDDAARVRQHLADYLSHKRPTYGQEYRLCARNGSYRWVFARGVAQWDSAGKPVRMVGSHTDITERKEAELALRLQTLELADARDKAESAAEAKSSFLATMSHEIRTPLNGVIGMTSILFETELTTEQRDYLQTIHSSGNALLAVINDILDFSKIEAGHMELDENDFDLASMIEESLDLLAEKADRKGVELAWSIDQHIPTWVHGDSGRLRQILLNLLSNAVKFTQQGEIVVSVNRLNSTSSKPVVHFSVVDTGIGMTPEVCARMFSAFSQADASTTRRFGGTGLGLAISKQLVELMGGQIGLESEEGVGSKFWFTVALEPTAQPPCSFENNRLDGIRILVADDNATNLRIIQHLLESVGVDVVYARDGVEALSALLDSETNGKPIDLALLDFQMPRMDGLMLTRAIRAQPGFKDLPIVLLTSVTQRDHVEKAKDLNIQGYLVKPLRTSQVMGTVRSLLHSRPKELEPASPRQAATSVVHPPADPGCRVLLAEDNPVNQKVGVLMLTRLGYQVDVAGNGREAVDAFRRFTYDAVLLDCQMPEMDGFDATKIIRQIEGGQRKVFIIAITANALVGERQRCLDAGMDDYLTKPIDQKALGEKLSFLLHPDAADTSPELQRNI</sequence>
<dbReference type="CDD" id="cd00082">
    <property type="entry name" value="HisKA"/>
    <property type="match status" value="1"/>
</dbReference>
<dbReference type="Pfam" id="PF00072">
    <property type="entry name" value="Response_reg"/>
    <property type="match status" value="2"/>
</dbReference>
<feature type="domain" description="Response regulatory" evidence="16">
    <location>
        <begin position="966"/>
        <end position="1083"/>
    </location>
</feature>
<dbReference type="PANTHER" id="PTHR45339:SF1">
    <property type="entry name" value="HYBRID SIGNAL TRANSDUCTION HISTIDINE KINASE J"/>
    <property type="match status" value="1"/>
</dbReference>
<feature type="domain" description="PAS" evidence="17">
    <location>
        <begin position="294"/>
        <end position="370"/>
    </location>
</feature>
<dbReference type="CDD" id="cd16922">
    <property type="entry name" value="HATPase_EvgS-ArcB-TorS-like"/>
    <property type="match status" value="1"/>
</dbReference>
<keyword evidence="11" id="KW-1133">Transmembrane helix</keyword>
<evidence type="ECO:0000256" key="11">
    <source>
        <dbReference type="ARBA" id="ARBA00022989"/>
    </source>
</evidence>
<evidence type="ECO:0000256" key="3">
    <source>
        <dbReference type="ARBA" id="ARBA00012438"/>
    </source>
</evidence>
<dbReference type="InterPro" id="IPR004358">
    <property type="entry name" value="Sig_transdc_His_kin-like_C"/>
</dbReference>
<dbReference type="GO" id="GO:0005886">
    <property type="term" value="C:plasma membrane"/>
    <property type="evidence" value="ECO:0007669"/>
    <property type="project" value="UniProtKB-SubCell"/>
</dbReference>
<dbReference type="AlphaFoldDB" id="A0A2Z5FTG0"/>
<dbReference type="InterPro" id="IPR013655">
    <property type="entry name" value="PAS_fold_3"/>
</dbReference>
<feature type="modified residue" description="4-aspartylphosphate" evidence="14">
    <location>
        <position position="870"/>
    </location>
</feature>
<evidence type="ECO:0000256" key="9">
    <source>
        <dbReference type="ARBA" id="ARBA00022777"/>
    </source>
</evidence>
<keyword evidence="6" id="KW-0808">Transferase</keyword>
<dbReference type="Pfam" id="PF08447">
    <property type="entry name" value="PAS_3"/>
    <property type="match status" value="2"/>
</dbReference>
<dbReference type="SMART" id="SM00387">
    <property type="entry name" value="HATPase_c"/>
    <property type="match status" value="1"/>
</dbReference>
<dbReference type="PRINTS" id="PR00344">
    <property type="entry name" value="BCTRLSENSOR"/>
</dbReference>
<dbReference type="InterPro" id="IPR011006">
    <property type="entry name" value="CheY-like_superfamily"/>
</dbReference>
<feature type="domain" description="PAC" evidence="18">
    <location>
        <begin position="501"/>
        <end position="553"/>
    </location>
</feature>
<keyword evidence="13" id="KW-0472">Membrane</keyword>
<dbReference type="InterPro" id="IPR003661">
    <property type="entry name" value="HisK_dim/P_dom"/>
</dbReference>
<keyword evidence="7" id="KW-0812">Transmembrane</keyword>
<dbReference type="InterPro" id="IPR035965">
    <property type="entry name" value="PAS-like_dom_sf"/>
</dbReference>
<dbReference type="FunFam" id="1.10.287.130:FF:000003">
    <property type="entry name" value="Histidine kinase"/>
    <property type="match status" value="1"/>
</dbReference>
<reference evidence="19 20" key="1">
    <citation type="journal article" date="2018" name="Front. Microbiol.">
        <title>Hydrolytic Capabilities as a Key to Environmental Success: Chitinolytic and Cellulolytic Acidobacteria From Acidic Sub-arctic Soils and Boreal Peatlands.</title>
        <authorList>
            <person name="Belova S.E."/>
            <person name="Ravin N.V."/>
            <person name="Pankratov T.A."/>
            <person name="Rakitin A.L."/>
            <person name="Ivanova A.A."/>
            <person name="Beletsky A.V."/>
            <person name="Mardanov A.V."/>
            <person name="Sinninghe Damste J.S."/>
            <person name="Dedysh S.N."/>
        </authorList>
    </citation>
    <scope>NUCLEOTIDE SEQUENCE [LARGE SCALE GENOMIC DNA]</scope>
    <source>
        <strain evidence="19 20">SBC82</strain>
    </source>
</reference>
<evidence type="ECO:0000259" key="18">
    <source>
        <dbReference type="PROSITE" id="PS50113"/>
    </source>
</evidence>
<evidence type="ECO:0000256" key="8">
    <source>
        <dbReference type="ARBA" id="ARBA00022741"/>
    </source>
</evidence>
<dbReference type="Pfam" id="PF01590">
    <property type="entry name" value="GAF"/>
    <property type="match status" value="1"/>
</dbReference>
<dbReference type="Gene3D" id="3.30.450.40">
    <property type="match status" value="1"/>
</dbReference>
<evidence type="ECO:0000256" key="10">
    <source>
        <dbReference type="ARBA" id="ARBA00022840"/>
    </source>
</evidence>
<dbReference type="RefSeq" id="WP_161557181.1">
    <property type="nucleotide sequence ID" value="NZ_CP030840.1"/>
</dbReference>
<dbReference type="Gene3D" id="3.30.450.20">
    <property type="entry name" value="PAS domain"/>
    <property type="match status" value="3"/>
</dbReference>
<keyword evidence="10" id="KW-0067">ATP-binding</keyword>
<dbReference type="SMART" id="SM00091">
    <property type="entry name" value="PAS"/>
    <property type="match status" value="3"/>
</dbReference>
<name>A0A2Z5FTG0_9BACT</name>
<dbReference type="SUPFAM" id="SSF55874">
    <property type="entry name" value="ATPase domain of HSP90 chaperone/DNA topoisomerase II/histidine kinase"/>
    <property type="match status" value="1"/>
</dbReference>
<dbReference type="PROSITE" id="PS50109">
    <property type="entry name" value="HIS_KIN"/>
    <property type="match status" value="1"/>
</dbReference>
<keyword evidence="20" id="KW-1185">Reference proteome</keyword>
<comment type="catalytic activity">
    <reaction evidence="1">
        <text>ATP + protein L-histidine = ADP + protein N-phospho-L-histidine.</text>
        <dbReference type="EC" id="2.7.13.3"/>
    </reaction>
</comment>
<feature type="domain" description="Response regulatory" evidence="16">
    <location>
        <begin position="816"/>
        <end position="937"/>
    </location>
</feature>
<dbReference type="InterPro" id="IPR003594">
    <property type="entry name" value="HATPase_dom"/>
</dbReference>
<keyword evidence="5 14" id="KW-0597">Phosphoprotein</keyword>
<protein>
    <recommendedName>
        <fullName evidence="3">histidine kinase</fullName>
        <ecNumber evidence="3">2.7.13.3</ecNumber>
    </recommendedName>
</protein>
<dbReference type="Gene3D" id="3.30.565.10">
    <property type="entry name" value="Histidine kinase-like ATPase, C-terminal domain"/>
    <property type="match status" value="1"/>
</dbReference>
<dbReference type="FunFam" id="3.30.565.10:FF:000010">
    <property type="entry name" value="Sensor histidine kinase RcsC"/>
    <property type="match status" value="1"/>
</dbReference>
<dbReference type="SUPFAM" id="SSF55785">
    <property type="entry name" value="PYP-like sensor domain (PAS domain)"/>
    <property type="match status" value="3"/>
</dbReference>
<organism evidence="19 20">
    <name type="scientific">Acidisarcina polymorpha</name>
    <dbReference type="NCBI Taxonomy" id="2211140"/>
    <lineage>
        <taxon>Bacteria</taxon>
        <taxon>Pseudomonadati</taxon>
        <taxon>Acidobacteriota</taxon>
        <taxon>Terriglobia</taxon>
        <taxon>Terriglobales</taxon>
        <taxon>Acidobacteriaceae</taxon>
        <taxon>Acidisarcina</taxon>
    </lineage>
</organism>
<feature type="modified residue" description="4-aspartylphosphate" evidence="14">
    <location>
        <position position="1015"/>
    </location>
</feature>
<keyword evidence="9 19" id="KW-0418">Kinase</keyword>
<dbReference type="PROSITE" id="PS50113">
    <property type="entry name" value="PAC"/>
    <property type="match status" value="3"/>
</dbReference>
<dbReference type="PANTHER" id="PTHR45339">
    <property type="entry name" value="HYBRID SIGNAL TRANSDUCTION HISTIDINE KINASE J"/>
    <property type="match status" value="1"/>
</dbReference>
<dbReference type="InterPro" id="IPR029016">
    <property type="entry name" value="GAF-like_dom_sf"/>
</dbReference>
<dbReference type="PROSITE" id="PS50112">
    <property type="entry name" value="PAS"/>
    <property type="match status" value="3"/>
</dbReference>
<evidence type="ECO:0000256" key="14">
    <source>
        <dbReference type="PROSITE-ProRule" id="PRU00169"/>
    </source>
</evidence>
<keyword evidence="12" id="KW-0902">Two-component regulatory system</keyword>
<dbReference type="Pfam" id="PF13188">
    <property type="entry name" value="PAS_8"/>
    <property type="match status" value="1"/>
</dbReference>
<evidence type="ECO:0000256" key="12">
    <source>
        <dbReference type="ARBA" id="ARBA00023012"/>
    </source>
</evidence>
<dbReference type="SUPFAM" id="SSF47384">
    <property type="entry name" value="Homodimeric domain of signal transducing histidine kinase"/>
    <property type="match status" value="1"/>
</dbReference>
<evidence type="ECO:0000259" key="16">
    <source>
        <dbReference type="PROSITE" id="PS50110"/>
    </source>
</evidence>
<evidence type="ECO:0000256" key="13">
    <source>
        <dbReference type="ARBA" id="ARBA00023136"/>
    </source>
</evidence>
<evidence type="ECO:0000256" key="5">
    <source>
        <dbReference type="ARBA" id="ARBA00022553"/>
    </source>
</evidence>
<dbReference type="NCBIfam" id="TIGR00229">
    <property type="entry name" value="sensory_box"/>
    <property type="match status" value="3"/>
</dbReference>
<dbReference type="Pfam" id="PF02518">
    <property type="entry name" value="HATPase_c"/>
    <property type="match status" value="1"/>
</dbReference>
<dbReference type="InterPro" id="IPR005467">
    <property type="entry name" value="His_kinase_dom"/>
</dbReference>
<dbReference type="EMBL" id="CP030840">
    <property type="protein sequence ID" value="AXC10131.1"/>
    <property type="molecule type" value="Genomic_DNA"/>
</dbReference>
<feature type="domain" description="PAC" evidence="18">
    <location>
        <begin position="241"/>
        <end position="293"/>
    </location>
</feature>
<gene>
    <name evidence="19" type="ORF">ACPOL_0770</name>
</gene>
<proteinExistence type="predicted"/>
<dbReference type="SUPFAM" id="SSF52172">
    <property type="entry name" value="CheY-like"/>
    <property type="match status" value="2"/>
</dbReference>